<gene>
    <name evidence="1" type="ordered locus">AMED_6174</name>
</gene>
<name>A0A0H3DA77_AMYMU</name>
<dbReference type="AlphaFoldDB" id="A0A0H3DA77"/>
<reference evidence="1 2" key="1">
    <citation type="journal article" date="2010" name="Cell Res.">
        <title>Complete genome sequence of the rifamycin SV-producing Amycolatopsis mediterranei U32 revealed its genetic characteristics in phylogeny and metabolism.</title>
        <authorList>
            <person name="Zhao W."/>
            <person name="Zhong Y."/>
            <person name="Yuan H."/>
            <person name="Wang J."/>
            <person name="Zheng H."/>
            <person name="Wang Y."/>
            <person name="Cen X."/>
            <person name="Xu F."/>
            <person name="Bai J."/>
            <person name="Han X."/>
            <person name="Lu G."/>
            <person name="Zhu Y."/>
            <person name="Shao Z."/>
            <person name="Yan H."/>
            <person name="Li C."/>
            <person name="Peng N."/>
            <person name="Zhang Z."/>
            <person name="Zhang Y."/>
            <person name="Lin W."/>
            <person name="Fan Y."/>
            <person name="Qin Z."/>
            <person name="Hu Y."/>
            <person name="Zhu B."/>
            <person name="Wang S."/>
            <person name="Ding X."/>
            <person name="Zhao G.P."/>
        </authorList>
    </citation>
    <scope>NUCLEOTIDE SEQUENCE [LARGE SCALE GENOMIC DNA]</scope>
    <source>
        <strain evidence="2">U-32</strain>
    </source>
</reference>
<dbReference type="Proteomes" id="UP000000328">
    <property type="component" value="Chromosome"/>
</dbReference>
<dbReference type="RefSeq" id="WP_013227961.1">
    <property type="nucleotide sequence ID" value="NC_014318.1"/>
</dbReference>
<proteinExistence type="predicted"/>
<dbReference type="KEGG" id="amd:AMED_6174"/>
<evidence type="ECO:0000313" key="1">
    <source>
        <dbReference type="EMBL" id="ADJ47910.1"/>
    </source>
</evidence>
<organism evidence="1 2">
    <name type="scientific">Amycolatopsis mediterranei (strain U-32)</name>
    <dbReference type="NCBI Taxonomy" id="749927"/>
    <lineage>
        <taxon>Bacteria</taxon>
        <taxon>Bacillati</taxon>
        <taxon>Actinomycetota</taxon>
        <taxon>Actinomycetes</taxon>
        <taxon>Pseudonocardiales</taxon>
        <taxon>Pseudonocardiaceae</taxon>
        <taxon>Amycolatopsis</taxon>
    </lineage>
</organism>
<dbReference type="EMBL" id="CP002000">
    <property type="protein sequence ID" value="ADJ47910.1"/>
    <property type="molecule type" value="Genomic_DNA"/>
</dbReference>
<sequence length="66" mass="6884">MSKSPFKIKTGGGATKRLIALVAVCALLAMVIKHPHDAADMVNTAADHGGGIIDSVVQFLRDLTPN</sequence>
<dbReference type="GeneID" id="92873837"/>
<dbReference type="HOGENOM" id="CLU_204338_1_0_11"/>
<protein>
    <submittedName>
        <fullName evidence="1">Uncharacterized protein</fullName>
    </submittedName>
</protein>
<accession>A0A0H3DA77</accession>
<dbReference type="OrthoDB" id="3637385at2"/>
<evidence type="ECO:0000313" key="2">
    <source>
        <dbReference type="Proteomes" id="UP000000328"/>
    </source>
</evidence>